<dbReference type="SMART" id="SM00564">
    <property type="entry name" value="PQQ"/>
    <property type="match status" value="3"/>
</dbReference>
<name>X0W213_9ZZZZ</name>
<feature type="non-terminal residue" evidence="2">
    <location>
        <position position="255"/>
    </location>
</feature>
<dbReference type="Gene3D" id="2.130.10.10">
    <property type="entry name" value="YVTN repeat-like/Quinoprotein amine dehydrogenase"/>
    <property type="match status" value="2"/>
</dbReference>
<reference evidence="2" key="1">
    <citation type="journal article" date="2014" name="Front. Microbiol.">
        <title>High frequency of phylogenetically diverse reductive dehalogenase-homologous genes in deep subseafloor sedimentary metagenomes.</title>
        <authorList>
            <person name="Kawai M."/>
            <person name="Futagami T."/>
            <person name="Toyoda A."/>
            <person name="Takaki Y."/>
            <person name="Nishi S."/>
            <person name="Hori S."/>
            <person name="Arai W."/>
            <person name="Tsubouchi T."/>
            <person name="Morono Y."/>
            <person name="Uchiyama I."/>
            <person name="Ito T."/>
            <person name="Fujiyama A."/>
            <person name="Inagaki F."/>
            <person name="Takami H."/>
        </authorList>
    </citation>
    <scope>NUCLEOTIDE SEQUENCE</scope>
    <source>
        <strain evidence="2">Expedition CK06-06</strain>
    </source>
</reference>
<gene>
    <name evidence="2" type="ORF">S01H1_59060</name>
</gene>
<dbReference type="SUPFAM" id="SSF50998">
    <property type="entry name" value="Quinoprotein alcohol dehydrogenase-like"/>
    <property type="match status" value="1"/>
</dbReference>
<evidence type="ECO:0000259" key="1">
    <source>
        <dbReference type="Pfam" id="PF13360"/>
    </source>
</evidence>
<dbReference type="InterPro" id="IPR018391">
    <property type="entry name" value="PQQ_b-propeller_rpt"/>
</dbReference>
<organism evidence="2">
    <name type="scientific">marine sediment metagenome</name>
    <dbReference type="NCBI Taxonomy" id="412755"/>
    <lineage>
        <taxon>unclassified sequences</taxon>
        <taxon>metagenomes</taxon>
        <taxon>ecological metagenomes</taxon>
    </lineage>
</organism>
<dbReference type="Pfam" id="PF13360">
    <property type="entry name" value="PQQ_2"/>
    <property type="match status" value="1"/>
</dbReference>
<dbReference type="InterPro" id="IPR015943">
    <property type="entry name" value="WD40/YVTN_repeat-like_dom_sf"/>
</dbReference>
<dbReference type="PANTHER" id="PTHR34512">
    <property type="entry name" value="CELL SURFACE PROTEIN"/>
    <property type="match status" value="1"/>
</dbReference>
<protein>
    <recommendedName>
        <fullName evidence="1">Pyrrolo-quinoline quinone repeat domain-containing protein</fullName>
    </recommendedName>
</protein>
<dbReference type="InterPro" id="IPR002372">
    <property type="entry name" value="PQQ_rpt_dom"/>
</dbReference>
<sequence length="255" mass="27747">WQFETGGPIQASPTVVGGLIVFGANDHNFYALDRRTGRKLWNFRTSGFSIQAPPVIHGDRVFAAGWADWVWCLDLKSGKPIWRSFIPVSIEAVSYYRDRLWVRSPYYIVELDPAKGTWLRIAEASYGYGGMAFARDRLFQSGVLGQYGTTGATSVSLDAEGGPPPESMLPTLKGVSMLSPQPLKGASELVSMAAPLALGDKLCFATLQGKVILTKLDGTQLWNYGLGRPCHAPPVAADGRLVVGCDDGNLYAFRE</sequence>
<dbReference type="AlphaFoldDB" id="X0W213"/>
<feature type="domain" description="Pyrrolo-quinoline quinone repeat" evidence="1">
    <location>
        <begin position="1"/>
        <end position="84"/>
    </location>
</feature>
<dbReference type="EMBL" id="BARS01038609">
    <property type="protein sequence ID" value="GAG24570.1"/>
    <property type="molecule type" value="Genomic_DNA"/>
</dbReference>
<dbReference type="PANTHER" id="PTHR34512:SF30">
    <property type="entry name" value="OUTER MEMBRANE PROTEIN ASSEMBLY FACTOR BAMB"/>
    <property type="match status" value="1"/>
</dbReference>
<evidence type="ECO:0000313" key="2">
    <source>
        <dbReference type="EMBL" id="GAG24570.1"/>
    </source>
</evidence>
<dbReference type="InterPro" id="IPR011047">
    <property type="entry name" value="Quinoprotein_ADH-like_sf"/>
</dbReference>
<feature type="non-terminal residue" evidence="2">
    <location>
        <position position="1"/>
    </location>
</feature>
<proteinExistence type="predicted"/>
<comment type="caution">
    <text evidence="2">The sequence shown here is derived from an EMBL/GenBank/DDBJ whole genome shotgun (WGS) entry which is preliminary data.</text>
</comment>
<accession>X0W213</accession>